<dbReference type="EMBL" id="BTCL01000048">
    <property type="protein sequence ID" value="GMK49091.1"/>
    <property type="molecule type" value="Genomic_DNA"/>
</dbReference>
<keyword evidence="2" id="KW-1185">Reference proteome</keyword>
<name>A0ABQ6NVL0_9BACL</name>
<organism evidence="1 2">
    <name type="scientific">Paenibacillus glycanilyticus</name>
    <dbReference type="NCBI Taxonomy" id="126569"/>
    <lineage>
        <taxon>Bacteria</taxon>
        <taxon>Bacillati</taxon>
        <taxon>Bacillota</taxon>
        <taxon>Bacilli</taxon>
        <taxon>Bacillales</taxon>
        <taxon>Paenibacillaceae</taxon>
        <taxon>Paenibacillus</taxon>
    </lineage>
</organism>
<sequence length="81" mass="8426">MSCGCGIGNTGGFGGAPSILFRLSPGVRVDVVFDHTGPQGIQATFLGFVGNSALFLVDCEVLYINPRSIQAISLHASRSRA</sequence>
<proteinExistence type="predicted"/>
<accession>A0ABQ6NVL0</accession>
<evidence type="ECO:0000313" key="2">
    <source>
        <dbReference type="Proteomes" id="UP001285921"/>
    </source>
</evidence>
<protein>
    <submittedName>
        <fullName evidence="1">Uncharacterized protein</fullName>
    </submittedName>
</protein>
<dbReference type="Proteomes" id="UP001285921">
    <property type="component" value="Unassembled WGS sequence"/>
</dbReference>
<reference evidence="1 2" key="1">
    <citation type="submission" date="2023-05" db="EMBL/GenBank/DDBJ databases">
        <title>Draft genome of Paenibacillus sp. CCS26.</title>
        <authorList>
            <person name="Akita H."/>
            <person name="Shinto Y."/>
            <person name="Kimura Z."/>
        </authorList>
    </citation>
    <scope>NUCLEOTIDE SEQUENCE [LARGE SCALE GENOMIC DNA]</scope>
    <source>
        <strain evidence="1 2">CCS26</strain>
    </source>
</reference>
<evidence type="ECO:0000313" key="1">
    <source>
        <dbReference type="EMBL" id="GMK49091.1"/>
    </source>
</evidence>
<comment type="caution">
    <text evidence="1">The sequence shown here is derived from an EMBL/GenBank/DDBJ whole genome shotgun (WGS) entry which is preliminary data.</text>
</comment>
<gene>
    <name evidence="1" type="ORF">PghCCS26_62210</name>
</gene>